<feature type="compositionally biased region" description="Basic residues" evidence="1">
    <location>
        <begin position="101"/>
        <end position="115"/>
    </location>
</feature>
<gene>
    <name evidence="2" type="ORF">GGX14DRAFT_411898</name>
</gene>
<dbReference type="AlphaFoldDB" id="A0AAD7E669"/>
<name>A0AAD7E669_9AGAR</name>
<dbReference type="EMBL" id="JARJCW010000001">
    <property type="protein sequence ID" value="KAJ7230718.1"/>
    <property type="molecule type" value="Genomic_DNA"/>
</dbReference>
<protein>
    <submittedName>
        <fullName evidence="2">Uncharacterized protein</fullName>
    </submittedName>
</protein>
<proteinExistence type="predicted"/>
<organism evidence="2 3">
    <name type="scientific">Mycena pura</name>
    <dbReference type="NCBI Taxonomy" id="153505"/>
    <lineage>
        <taxon>Eukaryota</taxon>
        <taxon>Fungi</taxon>
        <taxon>Dikarya</taxon>
        <taxon>Basidiomycota</taxon>
        <taxon>Agaricomycotina</taxon>
        <taxon>Agaricomycetes</taxon>
        <taxon>Agaricomycetidae</taxon>
        <taxon>Agaricales</taxon>
        <taxon>Marasmiineae</taxon>
        <taxon>Mycenaceae</taxon>
        <taxon>Mycena</taxon>
    </lineage>
</organism>
<feature type="region of interest" description="Disordered" evidence="1">
    <location>
        <begin position="15"/>
        <end position="71"/>
    </location>
</feature>
<evidence type="ECO:0000256" key="1">
    <source>
        <dbReference type="SAM" id="MobiDB-lite"/>
    </source>
</evidence>
<evidence type="ECO:0000313" key="3">
    <source>
        <dbReference type="Proteomes" id="UP001219525"/>
    </source>
</evidence>
<keyword evidence="3" id="KW-1185">Reference proteome</keyword>
<evidence type="ECO:0000313" key="2">
    <source>
        <dbReference type="EMBL" id="KAJ7230718.1"/>
    </source>
</evidence>
<reference evidence="2" key="1">
    <citation type="submission" date="2023-03" db="EMBL/GenBank/DDBJ databases">
        <title>Massive genome expansion in bonnet fungi (Mycena s.s.) driven by repeated elements and novel gene families across ecological guilds.</title>
        <authorList>
            <consortium name="Lawrence Berkeley National Laboratory"/>
            <person name="Harder C.B."/>
            <person name="Miyauchi S."/>
            <person name="Viragh M."/>
            <person name="Kuo A."/>
            <person name="Thoen E."/>
            <person name="Andreopoulos B."/>
            <person name="Lu D."/>
            <person name="Skrede I."/>
            <person name="Drula E."/>
            <person name="Henrissat B."/>
            <person name="Morin E."/>
            <person name="Kohler A."/>
            <person name="Barry K."/>
            <person name="LaButti K."/>
            <person name="Morin E."/>
            <person name="Salamov A."/>
            <person name="Lipzen A."/>
            <person name="Mereny Z."/>
            <person name="Hegedus B."/>
            <person name="Baldrian P."/>
            <person name="Stursova M."/>
            <person name="Weitz H."/>
            <person name="Taylor A."/>
            <person name="Grigoriev I.V."/>
            <person name="Nagy L.G."/>
            <person name="Martin F."/>
            <person name="Kauserud H."/>
        </authorList>
    </citation>
    <scope>NUCLEOTIDE SEQUENCE</scope>
    <source>
        <strain evidence="2">9144</strain>
    </source>
</reference>
<accession>A0AAD7E669</accession>
<feature type="compositionally biased region" description="Basic residues" evidence="1">
    <location>
        <begin position="27"/>
        <end position="37"/>
    </location>
</feature>
<comment type="caution">
    <text evidence="2">The sequence shown here is derived from an EMBL/GenBank/DDBJ whole genome shotgun (WGS) entry which is preliminary data.</text>
</comment>
<dbReference type="Proteomes" id="UP001219525">
    <property type="component" value="Unassembled WGS sequence"/>
</dbReference>
<feature type="compositionally biased region" description="Polar residues" evidence="1">
    <location>
        <begin position="137"/>
        <end position="147"/>
    </location>
</feature>
<sequence>MSHTILAGQVALVPTHDPAPSLVSSARKTRKPGLKRPRISEPDILFSTKEEAINDEADEADPPLGKSSRKNAYKMPIPSIEWSVVNMASSALSSAGTTRGYRGRGRSRGGRGRGRLRAETAGRSRSLRADSGLDFPNDSTAPVSNSEPVKPRQWASSKEELFAIIPELTAHVNGIASDIFETPIILLEGSNGMSVSRALGTRNARMEITILRDFLQVASSSALEPPAHSKDYPAHSTVPMPLDFYSAPFDQQPASLPPWRLPQAWNGSVNLSSIPEFDLGDVYHHNRLLEGTSDLFAFKEVQEASSVIFQLPTTGTSSVNTEIDSELRVPIVPNPPSHCATPTITSTQNFTRVPRPIPKEIQILVDAYIHNTPVLCIGSKECISQTWDVTLPDEVLFAYLGFHTVVCAQEAQIDQNSTDTTGRVKWQFHLQWGPGGEEHLGLPSETLDLNTPWWLPRPNTGEITVVEPTPIPTDVSTESYKQQRLESPNYRFSNTPIANRCPSSILPLHLLLPYNEHSEEGGFYPEQQEGERNGWYCVDCGKLNRVVMMRHRRCNSSLCASKISPCVRGFSVSLDRIRTPHDALPAYMPNNTLPLGVDEPTVDTWPDGMVVLHYLLDRRETAGNVVDPQQLKQEAPQREVSAMHIFTGNALPLQRHATELLESIQVGCELVRETNDSPFFRRTAVEQDTEWPECLIRAREVIAQSIKTYTSTAEKDFDIPQLLVRGWVDSGSYRVILLYHFRLLGH</sequence>
<feature type="region of interest" description="Disordered" evidence="1">
    <location>
        <begin position="93"/>
        <end position="152"/>
    </location>
</feature>